<protein>
    <submittedName>
        <fullName evidence="4">Transcriptional regulator</fullName>
    </submittedName>
</protein>
<keyword evidence="1 2" id="KW-0238">DNA-binding</keyword>
<name>K9WMT4_9CYAN</name>
<sequence>MPKIVDHDQYRKELLIKCFDLFAQKGYASITMREIAKGLGVSTGTLYHYFPSKKELFWQLVEEQTRQDNQAIATALENAETLEERIKALFAFHAQHEDYIHKQILVGVDFYQQQDREEVINNETLKQMFEESRQLMTELLGIQDRALINFSLSVLMGLLLVRLFEGDVVPIEEQAELLRKMLTLYLKPQQKQEQT</sequence>
<dbReference type="InterPro" id="IPR009057">
    <property type="entry name" value="Homeodomain-like_sf"/>
</dbReference>
<gene>
    <name evidence="4" type="ORF">Mic7113_5421</name>
</gene>
<dbReference type="Pfam" id="PF00440">
    <property type="entry name" value="TetR_N"/>
    <property type="match status" value="1"/>
</dbReference>
<feature type="DNA-binding region" description="H-T-H motif" evidence="2">
    <location>
        <begin position="31"/>
        <end position="50"/>
    </location>
</feature>
<dbReference type="OrthoDB" id="9780939at2"/>
<dbReference type="PRINTS" id="PR00455">
    <property type="entry name" value="HTHTETR"/>
</dbReference>
<dbReference type="Gene3D" id="1.10.357.10">
    <property type="entry name" value="Tetracycline Repressor, domain 2"/>
    <property type="match status" value="1"/>
</dbReference>
<evidence type="ECO:0000256" key="1">
    <source>
        <dbReference type="ARBA" id="ARBA00023125"/>
    </source>
</evidence>
<dbReference type="PROSITE" id="PS50977">
    <property type="entry name" value="HTH_TETR_2"/>
    <property type="match status" value="1"/>
</dbReference>
<dbReference type="Proteomes" id="UP000010471">
    <property type="component" value="Chromosome"/>
</dbReference>
<dbReference type="GO" id="GO:0003677">
    <property type="term" value="F:DNA binding"/>
    <property type="evidence" value="ECO:0007669"/>
    <property type="project" value="UniProtKB-UniRule"/>
</dbReference>
<dbReference type="AlphaFoldDB" id="K9WMT4"/>
<dbReference type="PANTHER" id="PTHR43479:SF11">
    <property type="entry name" value="ACREF_ENVCD OPERON REPRESSOR-RELATED"/>
    <property type="match status" value="1"/>
</dbReference>
<dbReference type="SUPFAM" id="SSF46689">
    <property type="entry name" value="Homeodomain-like"/>
    <property type="match status" value="1"/>
</dbReference>
<proteinExistence type="predicted"/>
<keyword evidence="5" id="KW-1185">Reference proteome</keyword>
<dbReference type="PANTHER" id="PTHR43479">
    <property type="entry name" value="ACREF/ENVCD OPERON REPRESSOR-RELATED"/>
    <property type="match status" value="1"/>
</dbReference>
<dbReference type="HOGENOM" id="CLU_117612_0_0_3"/>
<dbReference type="InterPro" id="IPR023772">
    <property type="entry name" value="DNA-bd_HTH_TetR-type_CS"/>
</dbReference>
<dbReference type="eggNOG" id="COG1309">
    <property type="taxonomic scope" value="Bacteria"/>
</dbReference>
<dbReference type="PROSITE" id="PS01081">
    <property type="entry name" value="HTH_TETR_1"/>
    <property type="match status" value="1"/>
</dbReference>
<accession>K9WMT4</accession>
<evidence type="ECO:0000259" key="3">
    <source>
        <dbReference type="PROSITE" id="PS50977"/>
    </source>
</evidence>
<dbReference type="InterPro" id="IPR001647">
    <property type="entry name" value="HTH_TetR"/>
</dbReference>
<dbReference type="EMBL" id="CP003630">
    <property type="protein sequence ID" value="AFZ21059.1"/>
    <property type="molecule type" value="Genomic_DNA"/>
</dbReference>
<evidence type="ECO:0000313" key="4">
    <source>
        <dbReference type="EMBL" id="AFZ21059.1"/>
    </source>
</evidence>
<evidence type="ECO:0000256" key="2">
    <source>
        <dbReference type="PROSITE-ProRule" id="PRU00335"/>
    </source>
</evidence>
<dbReference type="PATRIC" id="fig|1173027.3.peg.6006"/>
<dbReference type="RefSeq" id="WP_015185192.1">
    <property type="nucleotide sequence ID" value="NC_019738.1"/>
</dbReference>
<organism evidence="4 5">
    <name type="scientific">Allocoleopsis franciscana PCC 7113</name>
    <dbReference type="NCBI Taxonomy" id="1173027"/>
    <lineage>
        <taxon>Bacteria</taxon>
        <taxon>Bacillati</taxon>
        <taxon>Cyanobacteriota</taxon>
        <taxon>Cyanophyceae</taxon>
        <taxon>Coleofasciculales</taxon>
        <taxon>Coleofasciculaceae</taxon>
        <taxon>Allocoleopsis</taxon>
        <taxon>Allocoleopsis franciscana</taxon>
    </lineage>
</organism>
<reference evidence="4 5" key="1">
    <citation type="submission" date="2012-06" db="EMBL/GenBank/DDBJ databases">
        <title>Finished chromosome of genome of Microcoleus sp. PCC 7113.</title>
        <authorList>
            <consortium name="US DOE Joint Genome Institute"/>
            <person name="Gugger M."/>
            <person name="Coursin T."/>
            <person name="Rippka R."/>
            <person name="Tandeau De Marsac N."/>
            <person name="Huntemann M."/>
            <person name="Wei C.-L."/>
            <person name="Han J."/>
            <person name="Detter J.C."/>
            <person name="Han C."/>
            <person name="Tapia R."/>
            <person name="Chen A."/>
            <person name="Kyrpides N."/>
            <person name="Mavromatis K."/>
            <person name="Markowitz V."/>
            <person name="Szeto E."/>
            <person name="Ivanova N."/>
            <person name="Pagani I."/>
            <person name="Pati A."/>
            <person name="Goodwin L."/>
            <person name="Nordberg H.P."/>
            <person name="Cantor M.N."/>
            <person name="Hua S.X."/>
            <person name="Woyke T."/>
            <person name="Kerfeld C.A."/>
        </authorList>
    </citation>
    <scope>NUCLEOTIDE SEQUENCE [LARGE SCALE GENOMIC DNA]</scope>
    <source>
        <strain evidence="4 5">PCC 7113</strain>
    </source>
</reference>
<dbReference type="InterPro" id="IPR050624">
    <property type="entry name" value="HTH-type_Tx_Regulator"/>
</dbReference>
<feature type="domain" description="HTH tetR-type" evidence="3">
    <location>
        <begin position="8"/>
        <end position="68"/>
    </location>
</feature>
<dbReference type="KEGG" id="mic:Mic7113_5421"/>
<evidence type="ECO:0000313" key="5">
    <source>
        <dbReference type="Proteomes" id="UP000010471"/>
    </source>
</evidence>
<dbReference type="STRING" id="1173027.Mic7113_5421"/>